<comment type="similarity">
    <text evidence="2">Belongs to the cystatin family.</text>
</comment>
<keyword evidence="7" id="KW-1015">Disulfide bond</keyword>
<evidence type="ECO:0000256" key="4">
    <source>
        <dbReference type="ARBA" id="ARBA00022690"/>
    </source>
</evidence>
<reference evidence="9" key="2">
    <citation type="submission" date="2025-08" db="UniProtKB">
        <authorList>
            <consortium name="RefSeq"/>
        </authorList>
    </citation>
    <scope>IDENTIFICATION</scope>
    <source>
        <tissue evidence="9">Blood</tissue>
    </source>
</reference>
<gene>
    <name evidence="9" type="primary">LOC112828137</name>
</gene>
<reference key="1">
    <citation type="submission" date="2019-01" db="UniProtKB">
        <authorList>
            <consortium name="RefSeq"/>
        </authorList>
    </citation>
    <scope>IDENTIFICATION</scope>
</reference>
<evidence type="ECO:0000256" key="3">
    <source>
        <dbReference type="ARBA" id="ARBA00022525"/>
    </source>
</evidence>
<evidence type="ECO:0000256" key="2">
    <source>
        <dbReference type="ARBA" id="ARBA00009403"/>
    </source>
</evidence>
<dbReference type="InterPro" id="IPR052333">
    <property type="entry name" value="Cystatin_spermatogenesis"/>
</dbReference>
<comment type="subcellular location">
    <subcellularLocation>
        <location evidence="1">Secreted</location>
    </subcellularLocation>
</comment>
<keyword evidence="6" id="KW-0732">Signal</keyword>
<dbReference type="PANTHER" id="PTHR47393">
    <property type="entry name" value="CYSTATIN-12-RELATED"/>
    <property type="match status" value="1"/>
</dbReference>
<evidence type="ECO:0000256" key="7">
    <source>
        <dbReference type="ARBA" id="ARBA00023157"/>
    </source>
</evidence>
<dbReference type="Proteomes" id="UP000286641">
    <property type="component" value="Unplaced"/>
</dbReference>
<keyword evidence="3" id="KW-0964">Secreted</keyword>
<proteinExistence type="inferred from homology"/>
<protein>
    <submittedName>
        <fullName evidence="9">Probable cystatin-16</fullName>
    </submittedName>
</protein>
<dbReference type="Gene3D" id="3.10.450.10">
    <property type="match status" value="1"/>
</dbReference>
<dbReference type="InterPro" id="IPR046350">
    <property type="entry name" value="Cystatin_sf"/>
</dbReference>
<evidence type="ECO:0000313" key="9">
    <source>
        <dbReference type="RefSeq" id="XP_025732788.1"/>
    </source>
</evidence>
<keyword evidence="8" id="KW-1185">Reference proteome</keyword>
<evidence type="ECO:0000256" key="6">
    <source>
        <dbReference type="ARBA" id="ARBA00022729"/>
    </source>
</evidence>
<dbReference type="PANTHER" id="PTHR47393:SF5">
    <property type="entry name" value="CYSTATIN-16-RELATED"/>
    <property type="match status" value="1"/>
</dbReference>
<keyword evidence="5" id="KW-0789">Thiol protease inhibitor</keyword>
<dbReference type="GO" id="GO:0005576">
    <property type="term" value="C:extracellular region"/>
    <property type="evidence" value="ECO:0007669"/>
    <property type="project" value="UniProtKB-SubCell"/>
</dbReference>
<sequence>MWRAAQQLLPPPPPMCHQSLVLTKDSMFLKTPLLLGLIVLGTHVWTIQKEFVDICKNHDYFVASVEFALAWFNDDNMEEDSYKLLEVGQAQQKQPALDTWRPQELVGVVSKPLCPVLAQGLVTLQVDCTFIVDARPWFSQFSLLNSTCVQK</sequence>
<keyword evidence="4" id="KW-0646">Protease inhibitor</keyword>
<evidence type="ECO:0000256" key="1">
    <source>
        <dbReference type="ARBA" id="ARBA00004613"/>
    </source>
</evidence>
<dbReference type="GeneID" id="112828137"/>
<dbReference type="InParanoid" id="A0A3Q7PGR3"/>
<dbReference type="SUPFAM" id="SSF54403">
    <property type="entry name" value="Cystatin/monellin"/>
    <property type="match status" value="1"/>
</dbReference>
<dbReference type="AlphaFoldDB" id="A0A3Q7PGR3"/>
<name>A0A3Q7PGR3_CALUR</name>
<evidence type="ECO:0000313" key="8">
    <source>
        <dbReference type="Proteomes" id="UP000286641"/>
    </source>
</evidence>
<organism evidence="8 9">
    <name type="scientific">Callorhinus ursinus</name>
    <name type="common">Northern fur seal</name>
    <dbReference type="NCBI Taxonomy" id="34884"/>
    <lineage>
        <taxon>Eukaryota</taxon>
        <taxon>Metazoa</taxon>
        <taxon>Chordata</taxon>
        <taxon>Craniata</taxon>
        <taxon>Vertebrata</taxon>
        <taxon>Euteleostomi</taxon>
        <taxon>Mammalia</taxon>
        <taxon>Eutheria</taxon>
        <taxon>Laurasiatheria</taxon>
        <taxon>Carnivora</taxon>
        <taxon>Caniformia</taxon>
        <taxon>Pinnipedia</taxon>
        <taxon>Otariidae</taxon>
        <taxon>Callorhinus</taxon>
    </lineage>
</organism>
<evidence type="ECO:0000256" key="5">
    <source>
        <dbReference type="ARBA" id="ARBA00022704"/>
    </source>
</evidence>
<dbReference type="RefSeq" id="XP_025732788.1">
    <property type="nucleotide sequence ID" value="XM_025877003.1"/>
</dbReference>
<accession>A0A3Q7PGR3</accession>
<dbReference type="GO" id="GO:0004869">
    <property type="term" value="F:cysteine-type endopeptidase inhibitor activity"/>
    <property type="evidence" value="ECO:0007669"/>
    <property type="project" value="UniProtKB-KW"/>
</dbReference>